<organism evidence="1">
    <name type="scientific">Psilocybe cubensis</name>
    <name type="common">Psychedelic mushroom</name>
    <name type="synonym">Stropharia cubensis</name>
    <dbReference type="NCBI Taxonomy" id="181762"/>
    <lineage>
        <taxon>Eukaryota</taxon>
        <taxon>Fungi</taxon>
        <taxon>Dikarya</taxon>
        <taxon>Basidiomycota</taxon>
        <taxon>Agaricomycotina</taxon>
        <taxon>Agaricomycetes</taxon>
        <taxon>Agaricomycetidae</taxon>
        <taxon>Agaricales</taxon>
        <taxon>Agaricineae</taxon>
        <taxon>Strophariaceae</taxon>
        <taxon>Psilocybe</taxon>
    </lineage>
</organism>
<evidence type="ECO:0000313" key="1">
    <source>
        <dbReference type="EMBL" id="KAG5164748.1"/>
    </source>
</evidence>
<sequence>MPALASQSQIKKIDLSARDGPSDADVVLVPFPKNTVGVIFGQMIAEWPQRFNTYLTDSDTNFVEDPQVLWDANKDGSRFNVTAVQPTSAKPLDPNVFSLGPYTEDRYIAIYCSHKAPGDSSFKPSEPKYTFESFQIGGKNAITFTMVHAEDGGDTDFHDTVVGVSVN</sequence>
<protein>
    <submittedName>
        <fullName evidence="1">Uncharacterized protein</fullName>
    </submittedName>
</protein>
<name>A0A8H8CGK3_PSICU</name>
<reference evidence="1" key="1">
    <citation type="submission" date="2021-02" db="EMBL/GenBank/DDBJ databases">
        <title>Psilocybe cubensis genome.</title>
        <authorList>
            <person name="Mckernan K.J."/>
            <person name="Crawford S."/>
            <person name="Trippe A."/>
            <person name="Kane L.T."/>
            <person name="Mclaughlin S."/>
        </authorList>
    </citation>
    <scope>NUCLEOTIDE SEQUENCE [LARGE SCALE GENOMIC DNA]</scope>
    <source>
        <strain evidence="1">MGC-MH-2018</strain>
    </source>
</reference>
<dbReference type="AlphaFoldDB" id="A0A8H8CGK3"/>
<gene>
    <name evidence="1" type="ORF">JR316_010389</name>
</gene>
<dbReference type="EMBL" id="JAFIQS010000011">
    <property type="protein sequence ID" value="KAG5164748.1"/>
    <property type="molecule type" value="Genomic_DNA"/>
</dbReference>
<dbReference type="OrthoDB" id="2909316at2759"/>
<comment type="caution">
    <text evidence="1">The sequence shown here is derived from an EMBL/GenBank/DDBJ whole genome shotgun (WGS) entry which is preliminary data.</text>
</comment>
<accession>A0A8H8CGK3</accession>
<proteinExistence type="predicted"/>